<protein>
    <submittedName>
        <fullName evidence="9">Serine/threonine/tyrosine protein kinase</fullName>
    </submittedName>
</protein>
<evidence type="ECO:0000313" key="9">
    <source>
        <dbReference type="EMBL" id="GMM57260.1"/>
    </source>
</evidence>
<dbReference type="PROSITE" id="PS00107">
    <property type="entry name" value="PROTEIN_KINASE_ATP"/>
    <property type="match status" value="1"/>
</dbReference>
<keyword evidence="1" id="KW-0723">Serine/threonine-protein kinase</keyword>
<dbReference type="GO" id="GO:0004674">
    <property type="term" value="F:protein serine/threonine kinase activity"/>
    <property type="evidence" value="ECO:0007669"/>
    <property type="project" value="UniProtKB-KW"/>
</dbReference>
<evidence type="ECO:0000256" key="5">
    <source>
        <dbReference type="ARBA" id="ARBA00022840"/>
    </source>
</evidence>
<evidence type="ECO:0000256" key="6">
    <source>
        <dbReference type="PROSITE-ProRule" id="PRU10141"/>
    </source>
</evidence>
<name>A0AAV5S0S6_MAUHU</name>
<evidence type="ECO:0000256" key="2">
    <source>
        <dbReference type="ARBA" id="ARBA00022679"/>
    </source>
</evidence>
<dbReference type="PANTHER" id="PTHR22974">
    <property type="entry name" value="MIXED LINEAGE PROTEIN KINASE"/>
    <property type="match status" value="1"/>
</dbReference>
<comment type="caution">
    <text evidence="9">The sequence shown here is derived from an EMBL/GenBank/DDBJ whole genome shotgun (WGS) entry which is preliminary data.</text>
</comment>
<dbReference type="GO" id="GO:0000776">
    <property type="term" value="C:kinetochore"/>
    <property type="evidence" value="ECO:0007669"/>
    <property type="project" value="TreeGrafter"/>
</dbReference>
<evidence type="ECO:0000256" key="1">
    <source>
        <dbReference type="ARBA" id="ARBA00022527"/>
    </source>
</evidence>
<dbReference type="Proteomes" id="UP001377567">
    <property type="component" value="Unassembled WGS sequence"/>
</dbReference>
<dbReference type="EMBL" id="BTGD01000011">
    <property type="protein sequence ID" value="GMM57260.1"/>
    <property type="molecule type" value="Genomic_DNA"/>
</dbReference>
<keyword evidence="5 6" id="KW-0067">ATP-binding</keyword>
<organism evidence="9 10">
    <name type="scientific">Maudiozyma humilis</name>
    <name type="common">Sour dough yeast</name>
    <name type="synonym">Kazachstania humilis</name>
    <dbReference type="NCBI Taxonomy" id="51915"/>
    <lineage>
        <taxon>Eukaryota</taxon>
        <taxon>Fungi</taxon>
        <taxon>Dikarya</taxon>
        <taxon>Ascomycota</taxon>
        <taxon>Saccharomycotina</taxon>
        <taxon>Saccharomycetes</taxon>
        <taxon>Saccharomycetales</taxon>
        <taxon>Saccharomycetaceae</taxon>
        <taxon>Maudiozyma</taxon>
    </lineage>
</organism>
<feature type="region of interest" description="Disordered" evidence="7">
    <location>
        <begin position="1"/>
        <end position="66"/>
    </location>
</feature>
<dbReference type="InterPro" id="IPR027084">
    <property type="entry name" value="Mps1_cat"/>
</dbReference>
<dbReference type="Pfam" id="PF00069">
    <property type="entry name" value="Pkinase"/>
    <property type="match status" value="1"/>
</dbReference>
<feature type="binding site" evidence="6">
    <location>
        <position position="412"/>
    </location>
    <ligand>
        <name>ATP</name>
        <dbReference type="ChEBI" id="CHEBI:30616"/>
    </ligand>
</feature>
<dbReference type="PANTHER" id="PTHR22974:SF21">
    <property type="entry name" value="DUAL SPECIFICITY PROTEIN KINASE TTK"/>
    <property type="match status" value="1"/>
</dbReference>
<evidence type="ECO:0000256" key="3">
    <source>
        <dbReference type="ARBA" id="ARBA00022741"/>
    </source>
</evidence>
<dbReference type="FunFam" id="3.30.200.20:FF:000131">
    <property type="entry name" value="Dual specificity protein kinase TTK"/>
    <property type="match status" value="1"/>
</dbReference>
<dbReference type="InterPro" id="IPR000719">
    <property type="entry name" value="Prot_kinase_dom"/>
</dbReference>
<feature type="domain" description="Protein kinase" evidence="8">
    <location>
        <begin position="384"/>
        <end position="666"/>
    </location>
</feature>
<dbReference type="GO" id="GO:0005524">
    <property type="term" value="F:ATP binding"/>
    <property type="evidence" value="ECO:0007669"/>
    <property type="project" value="UniProtKB-UniRule"/>
</dbReference>
<dbReference type="InterPro" id="IPR017441">
    <property type="entry name" value="Protein_kinase_ATP_BS"/>
</dbReference>
<dbReference type="InterPro" id="IPR011009">
    <property type="entry name" value="Kinase-like_dom_sf"/>
</dbReference>
<dbReference type="SMART" id="SM00220">
    <property type="entry name" value="S_TKc"/>
    <property type="match status" value="1"/>
</dbReference>
<evidence type="ECO:0000256" key="7">
    <source>
        <dbReference type="SAM" id="MobiDB-lite"/>
    </source>
</evidence>
<feature type="region of interest" description="Disordered" evidence="7">
    <location>
        <begin position="170"/>
        <end position="207"/>
    </location>
</feature>
<keyword evidence="3 6" id="KW-0547">Nucleotide-binding</keyword>
<dbReference type="Gene3D" id="1.10.510.10">
    <property type="entry name" value="Transferase(Phosphotransferase) domain 1"/>
    <property type="match status" value="1"/>
</dbReference>
<gene>
    <name evidence="9" type="ORF">DAKH74_038760</name>
</gene>
<dbReference type="GO" id="GO:0007094">
    <property type="term" value="P:mitotic spindle assembly checkpoint signaling"/>
    <property type="evidence" value="ECO:0007669"/>
    <property type="project" value="TreeGrafter"/>
</dbReference>
<dbReference type="CDD" id="cd14131">
    <property type="entry name" value="PKc_Mps1"/>
    <property type="match status" value="1"/>
</dbReference>
<evidence type="ECO:0000256" key="4">
    <source>
        <dbReference type="ARBA" id="ARBA00022777"/>
    </source>
</evidence>
<feature type="compositionally biased region" description="Low complexity" evidence="7">
    <location>
        <begin position="179"/>
        <end position="190"/>
    </location>
</feature>
<feature type="compositionally biased region" description="Polar residues" evidence="7">
    <location>
        <begin position="191"/>
        <end position="201"/>
    </location>
</feature>
<dbReference type="PROSITE" id="PS50011">
    <property type="entry name" value="PROTEIN_KINASE_DOM"/>
    <property type="match status" value="1"/>
</dbReference>
<dbReference type="GO" id="GO:0098813">
    <property type="term" value="P:nuclear chromosome segregation"/>
    <property type="evidence" value="ECO:0007669"/>
    <property type="project" value="UniProtKB-ARBA"/>
</dbReference>
<sequence>MSKYTHHSRTRISASGEDRTGRSPTGGNNTRYDEDDDNIGPPQLSNFGSALLARSGDSGTGTGLLTRMQMGEPTAEAPTVNTHTADTMSSHSQFSMFGQGIERTAAAATPRPLSTTTVHDEHTGRSPIASEKLRGMQQQMKDELTSKYTERRINRMLLSSSRIGRLGPAKRMSSLQNTGPVQSPGSVSVSATNTRNLSDPSPMNHPIISPTNTEAIERPTEPLNDYSNIDFGELNPLQYLKAHNLPSSELPHISKVYFEKRKAEIRRTALRKYSTSKELLLSRSKYIDDNSVTTPENNEQHTPQQPPALVAAPALAPAPVAEPRRPESILSTISKGQKKRQALSNLSINKKEPEHKKTKKVEIQEPVRHRAPTSNTVTINDKEYERIELLGRGGSSKVYKVKGPGNKVYALKRVLFDEFDETSLAGFKGEIDLLQRLRHEDRVVHLYDYMIDQGLLYLVMECGDFDLSQILNRRLSDPLDVEFIRYYAREMIQCIKVVHDADIVHSDLKPANFVVVKGKLKIIDFGIANAVPDHTVNIYRDTQIGTPNYMAPEALVALNMPPLPESNSGERSHVPKNTWKVGKPSDIWSCGCILYQMVYGRPPYAGYQGQSRLLAIMNPDVQIAYPERTERGEAVPHSLLALIRQCLERDPLRRCTVEEVLRGPFLRPVVVTEFFLRDLIKNAVTFGAKQRHVSDDKIDALTNDVLGRLEEFRM</sequence>
<keyword evidence="4 9" id="KW-0418">Kinase</keyword>
<reference evidence="9 10" key="1">
    <citation type="journal article" date="2023" name="Elife">
        <title>Identification of key yeast species and microbe-microbe interactions impacting larval growth of Drosophila in the wild.</title>
        <authorList>
            <person name="Mure A."/>
            <person name="Sugiura Y."/>
            <person name="Maeda R."/>
            <person name="Honda K."/>
            <person name="Sakurai N."/>
            <person name="Takahashi Y."/>
            <person name="Watada M."/>
            <person name="Katoh T."/>
            <person name="Gotoh A."/>
            <person name="Gotoh Y."/>
            <person name="Taniguchi I."/>
            <person name="Nakamura K."/>
            <person name="Hayashi T."/>
            <person name="Katayama T."/>
            <person name="Uemura T."/>
            <person name="Hattori Y."/>
        </authorList>
    </citation>
    <scope>NUCLEOTIDE SEQUENCE [LARGE SCALE GENOMIC DNA]</scope>
    <source>
        <strain evidence="9 10">KH-74</strain>
    </source>
</reference>
<dbReference type="GO" id="GO:0004712">
    <property type="term" value="F:protein serine/threonine/tyrosine kinase activity"/>
    <property type="evidence" value="ECO:0007669"/>
    <property type="project" value="TreeGrafter"/>
</dbReference>
<dbReference type="InterPro" id="IPR008271">
    <property type="entry name" value="Ser/Thr_kinase_AS"/>
</dbReference>
<dbReference type="GO" id="GO:0005634">
    <property type="term" value="C:nucleus"/>
    <property type="evidence" value="ECO:0007669"/>
    <property type="project" value="TreeGrafter"/>
</dbReference>
<dbReference type="AlphaFoldDB" id="A0AAV5S0S6"/>
<dbReference type="Gene3D" id="3.30.200.20">
    <property type="entry name" value="Phosphorylase Kinase, domain 1"/>
    <property type="match status" value="1"/>
</dbReference>
<proteinExistence type="predicted"/>
<evidence type="ECO:0000259" key="8">
    <source>
        <dbReference type="PROSITE" id="PS50011"/>
    </source>
</evidence>
<evidence type="ECO:0000313" key="10">
    <source>
        <dbReference type="Proteomes" id="UP001377567"/>
    </source>
</evidence>
<dbReference type="GO" id="GO:0034501">
    <property type="term" value="P:protein localization to kinetochore"/>
    <property type="evidence" value="ECO:0007669"/>
    <property type="project" value="TreeGrafter"/>
</dbReference>
<dbReference type="PROSITE" id="PS00108">
    <property type="entry name" value="PROTEIN_KINASE_ST"/>
    <property type="match status" value="1"/>
</dbReference>
<keyword evidence="2" id="KW-0808">Transferase</keyword>
<dbReference type="SUPFAM" id="SSF56112">
    <property type="entry name" value="Protein kinase-like (PK-like)"/>
    <property type="match status" value="1"/>
</dbReference>
<keyword evidence="10" id="KW-1185">Reference proteome</keyword>
<accession>A0AAV5S0S6</accession>
<feature type="compositionally biased region" description="Basic residues" evidence="7">
    <location>
        <begin position="1"/>
        <end position="10"/>
    </location>
</feature>
<dbReference type="GO" id="GO:0033316">
    <property type="term" value="P:meiotic spindle assembly checkpoint signaling"/>
    <property type="evidence" value="ECO:0007669"/>
    <property type="project" value="TreeGrafter"/>
</dbReference>